<dbReference type="Proteomes" id="UP001601059">
    <property type="component" value="Unassembled WGS sequence"/>
</dbReference>
<sequence length="25" mass="2859">MSYYNFNRIQGALDYETPADYAKAG</sequence>
<accession>A0ABW6KG18</accession>
<dbReference type="EMBL" id="JBIACK010000007">
    <property type="protein sequence ID" value="MFE8701783.1"/>
    <property type="molecule type" value="Genomic_DNA"/>
</dbReference>
<comment type="caution">
    <text evidence="1">The sequence shown here is derived from an EMBL/GenBank/DDBJ whole genome shotgun (WGS) entry which is preliminary data.</text>
</comment>
<dbReference type="RefSeq" id="WP_389361966.1">
    <property type="nucleotide sequence ID" value="NZ_JBIACK010000007.1"/>
</dbReference>
<reference evidence="1 2" key="1">
    <citation type="submission" date="2024-08" db="EMBL/GenBank/DDBJ databases">
        <title>Two novel Cytobacillus novel species.</title>
        <authorList>
            <person name="Liu G."/>
        </authorList>
    </citation>
    <scope>NUCLEOTIDE SEQUENCE [LARGE SCALE GENOMIC DNA]</scope>
    <source>
        <strain evidence="1 2">FJAT-54145</strain>
    </source>
</reference>
<proteinExistence type="predicted"/>
<organism evidence="1 2">
    <name type="scientific">Cytobacillus spartinae</name>
    <dbReference type="NCBI Taxonomy" id="3299023"/>
    <lineage>
        <taxon>Bacteria</taxon>
        <taxon>Bacillati</taxon>
        <taxon>Bacillota</taxon>
        <taxon>Bacilli</taxon>
        <taxon>Bacillales</taxon>
        <taxon>Bacillaceae</taxon>
        <taxon>Cytobacillus</taxon>
    </lineage>
</organism>
<keyword evidence="2" id="KW-1185">Reference proteome</keyword>
<name>A0ABW6KG18_9BACI</name>
<evidence type="ECO:0000313" key="1">
    <source>
        <dbReference type="EMBL" id="MFE8701783.1"/>
    </source>
</evidence>
<protein>
    <submittedName>
        <fullName evidence="1">Uncharacterized protein</fullName>
    </submittedName>
</protein>
<evidence type="ECO:0000313" key="2">
    <source>
        <dbReference type="Proteomes" id="UP001601059"/>
    </source>
</evidence>
<gene>
    <name evidence="1" type="ORF">ACFYKX_14380</name>
</gene>